<dbReference type="PRINTS" id="PR00069">
    <property type="entry name" value="ALDKETRDTASE"/>
</dbReference>
<accession>A0ABS2INS4</accession>
<gene>
    <name evidence="3" type="ORF">JQX11_01130</name>
</gene>
<keyword evidence="4" id="KW-1185">Reference proteome</keyword>
<dbReference type="SUPFAM" id="SSF51430">
    <property type="entry name" value="NAD(P)-linked oxidoreductase"/>
    <property type="match status" value="1"/>
</dbReference>
<dbReference type="InterPro" id="IPR023210">
    <property type="entry name" value="NADP_OxRdtase_dom"/>
</dbReference>
<evidence type="ECO:0000313" key="4">
    <source>
        <dbReference type="Proteomes" id="UP001518872"/>
    </source>
</evidence>
<dbReference type="PANTHER" id="PTHR43625">
    <property type="entry name" value="AFLATOXIN B1 ALDEHYDE REDUCTASE"/>
    <property type="match status" value="1"/>
</dbReference>
<dbReference type="Proteomes" id="UP001518872">
    <property type="component" value="Unassembled WGS sequence"/>
</dbReference>
<dbReference type="PANTHER" id="PTHR43625:SF40">
    <property type="entry name" value="ALDO-KETO REDUCTASE YAKC [NADP(+)]"/>
    <property type="match status" value="1"/>
</dbReference>
<keyword evidence="1" id="KW-0560">Oxidoreductase</keyword>
<protein>
    <submittedName>
        <fullName evidence="3">Aldo/keto reductase</fullName>
    </submittedName>
</protein>
<evidence type="ECO:0000313" key="3">
    <source>
        <dbReference type="EMBL" id="MBM7074958.1"/>
    </source>
</evidence>
<proteinExistence type="predicted"/>
<dbReference type="InterPro" id="IPR020471">
    <property type="entry name" value="AKR"/>
</dbReference>
<feature type="domain" description="NADP-dependent oxidoreductase" evidence="2">
    <location>
        <begin position="33"/>
        <end position="318"/>
    </location>
</feature>
<comment type="caution">
    <text evidence="3">The sequence shown here is derived from an EMBL/GenBank/DDBJ whole genome shotgun (WGS) entry which is preliminary data.</text>
</comment>
<dbReference type="EMBL" id="JAFEUC010000001">
    <property type="protein sequence ID" value="MBM7074958.1"/>
    <property type="molecule type" value="Genomic_DNA"/>
</dbReference>
<dbReference type="CDD" id="cd19088">
    <property type="entry name" value="AKR_AKR13B1"/>
    <property type="match status" value="1"/>
</dbReference>
<dbReference type="InterPro" id="IPR050791">
    <property type="entry name" value="Aldo-Keto_reductase"/>
</dbReference>
<dbReference type="InterPro" id="IPR036812">
    <property type="entry name" value="NAD(P)_OxRdtase_dom_sf"/>
</dbReference>
<evidence type="ECO:0000259" key="2">
    <source>
        <dbReference type="Pfam" id="PF00248"/>
    </source>
</evidence>
<dbReference type="NCBIfam" id="NF007695">
    <property type="entry name" value="PRK10376.1"/>
    <property type="match status" value="1"/>
</dbReference>
<reference evidence="3 4" key="1">
    <citation type="submission" date="2021-02" db="EMBL/GenBank/DDBJ databases">
        <authorList>
            <person name="Ra J.-S."/>
        </authorList>
    </citation>
    <scope>NUCLEOTIDE SEQUENCE [LARGE SCALE GENOMIC DNA]</scope>
    <source>
        <strain evidence="3 4">MMS20-R1-14</strain>
    </source>
</reference>
<dbReference type="Pfam" id="PF00248">
    <property type="entry name" value="Aldo_ket_red"/>
    <property type="match status" value="1"/>
</dbReference>
<dbReference type="Gene3D" id="3.20.20.100">
    <property type="entry name" value="NADP-dependent oxidoreductase domain"/>
    <property type="match status" value="1"/>
</dbReference>
<evidence type="ECO:0000256" key="1">
    <source>
        <dbReference type="ARBA" id="ARBA00023002"/>
    </source>
</evidence>
<name>A0ABS2INS4_9ACTN</name>
<sequence length="319" mass="34788">MWRPPRGAAVTLSDRLAPEVGRLRLGDELSVNRLGFGTMQLPGPGVFGPPDDHAGALAVLRRAVELGVNYLDTSDFYGPHVTNDLIREALHPYPDDLVIGTKIGVERDRWGDFVPAGAPDQLRRQVEENLRRLGRDRLELAYLRVGGDGLLRPGDVRFSESFAMMVRLREEGLIGDVGLSGVTVRQLDQARATIPIAAVQNRFHLLDRDCLDVLRRCAEEDIAFVPYFPLAAGLLGTRHGRPPLPFGPEVSAAQRRTVDGIADAHGATRAQVAIAWLLAYSPTVLVIPGTSSVRHLEENMAAARLRLTPADRAALDALA</sequence>
<organism evidence="3 4">
    <name type="scientific">Micromonospora humida</name>
    <dbReference type="NCBI Taxonomy" id="2809018"/>
    <lineage>
        <taxon>Bacteria</taxon>
        <taxon>Bacillati</taxon>
        <taxon>Actinomycetota</taxon>
        <taxon>Actinomycetes</taxon>
        <taxon>Micromonosporales</taxon>
        <taxon>Micromonosporaceae</taxon>
        <taxon>Micromonospora</taxon>
    </lineage>
</organism>